<keyword evidence="3" id="KW-0378">Hydrolase</keyword>
<sequence length="307" mass="35066">MKKFKIIIAVILASILFLLVFIGDYFYTVAIDSSTDKSSISNQEQKEEEYYIEEENWFLNNKKEVKMTSVTGFNLVGYKFLNDKSDKWVIVTHGYGSNAYNMAYYIKKFYDLGYNVFAPDLIGLGKSEGKFISMGGYDSKDMKKWIDVLNDTHDKPDIALFGISMGATTVMNVLDEDLTKNVKVFIEDSGYIDAEEELRYQLKKLYNLPSFPFISLASIITKIKAGYYIEEVNATDSLIANKLPALILHGDKDGFVPLDNAHKTYELLQSDNPKYIYISKGCKHVEGAKKDAQNYWATVNEFLIKHF</sequence>
<reference evidence="3 4" key="1">
    <citation type="submission" date="2012-07" db="EMBL/GenBank/DDBJ databases">
        <authorList>
            <person name="Durkin A.S."/>
            <person name="McCorrison J."/>
            <person name="Torralba M."/>
            <person name="Gillis M."/>
            <person name="Methe B."/>
            <person name="Sutton G."/>
            <person name="Nelson K.E."/>
        </authorList>
    </citation>
    <scope>NUCLEOTIDE SEQUENCE [LARGE SCALE GENOMIC DNA]</scope>
    <source>
        <strain evidence="3 4">OBRC8</strain>
    </source>
</reference>
<protein>
    <submittedName>
        <fullName evidence="3">Peptidase, S9A/B/C family, catalytic domain protein</fullName>
        <ecNumber evidence="3">3.4.-.-</ecNumber>
    </submittedName>
</protein>
<keyword evidence="1" id="KW-0812">Transmembrane</keyword>
<evidence type="ECO:0000256" key="1">
    <source>
        <dbReference type="SAM" id="Phobius"/>
    </source>
</evidence>
<evidence type="ECO:0000259" key="2">
    <source>
        <dbReference type="Pfam" id="PF12146"/>
    </source>
</evidence>
<dbReference type="EMBL" id="ALNK01000005">
    <property type="protein sequence ID" value="EJU24662.1"/>
    <property type="molecule type" value="Genomic_DNA"/>
</dbReference>
<dbReference type="SUPFAM" id="SSF53474">
    <property type="entry name" value="alpha/beta-Hydrolases"/>
    <property type="match status" value="1"/>
</dbReference>
<feature type="transmembrane region" description="Helical" evidence="1">
    <location>
        <begin position="7"/>
        <end position="27"/>
    </location>
</feature>
<dbReference type="EC" id="3.4.-.-" evidence="3"/>
<proteinExistence type="predicted"/>
<keyword evidence="4" id="KW-1185">Reference proteome</keyword>
<dbReference type="PANTHER" id="PTHR43358">
    <property type="entry name" value="ALPHA/BETA-HYDROLASE"/>
    <property type="match status" value="1"/>
</dbReference>
<dbReference type="PANTHER" id="PTHR43358:SF4">
    <property type="entry name" value="ALPHA_BETA HYDROLASE FOLD-1 DOMAIN-CONTAINING PROTEIN"/>
    <property type="match status" value="1"/>
</dbReference>
<comment type="caution">
    <text evidence="3">The sequence shown here is derived from an EMBL/GenBank/DDBJ whole genome shotgun (WGS) entry which is preliminary data.</text>
</comment>
<keyword evidence="1" id="KW-0472">Membrane</keyword>
<dbReference type="InterPro" id="IPR052920">
    <property type="entry name" value="DNA-binding_regulatory"/>
</dbReference>
<name>J5WVF2_9FIRM</name>
<dbReference type="AlphaFoldDB" id="J5WVF2"/>
<feature type="domain" description="Serine aminopeptidase S33" evidence="2">
    <location>
        <begin position="84"/>
        <end position="186"/>
    </location>
</feature>
<dbReference type="PATRIC" id="fig|796941.3.peg.138"/>
<gene>
    <name evidence="3" type="ORF">HMPREF1143_1185</name>
</gene>
<dbReference type="Gene3D" id="3.40.50.1820">
    <property type="entry name" value="alpha/beta hydrolase"/>
    <property type="match status" value="1"/>
</dbReference>
<dbReference type="Proteomes" id="UP000005244">
    <property type="component" value="Unassembled WGS sequence"/>
</dbReference>
<evidence type="ECO:0000313" key="4">
    <source>
        <dbReference type="Proteomes" id="UP000005244"/>
    </source>
</evidence>
<dbReference type="Pfam" id="PF12146">
    <property type="entry name" value="Hydrolase_4"/>
    <property type="match status" value="1"/>
</dbReference>
<dbReference type="GO" id="GO:0016787">
    <property type="term" value="F:hydrolase activity"/>
    <property type="evidence" value="ECO:0007669"/>
    <property type="project" value="UniProtKB-KW"/>
</dbReference>
<keyword evidence="1" id="KW-1133">Transmembrane helix</keyword>
<dbReference type="RefSeq" id="WP_009530326.1">
    <property type="nucleotide sequence ID" value="NZ_ALNK01000005.1"/>
</dbReference>
<organism evidence="3 4">
    <name type="scientific">Peptoanaerobacter stomatis</name>
    <dbReference type="NCBI Taxonomy" id="796937"/>
    <lineage>
        <taxon>Bacteria</taxon>
        <taxon>Bacillati</taxon>
        <taxon>Bacillota</taxon>
        <taxon>Clostridia</taxon>
        <taxon>Peptostreptococcales</taxon>
        <taxon>Filifactoraceae</taxon>
        <taxon>Peptoanaerobacter</taxon>
    </lineage>
</organism>
<dbReference type="InterPro" id="IPR029058">
    <property type="entry name" value="AB_hydrolase_fold"/>
</dbReference>
<dbReference type="InterPro" id="IPR022742">
    <property type="entry name" value="Hydrolase_4"/>
</dbReference>
<accession>J5WVF2</accession>
<evidence type="ECO:0000313" key="3">
    <source>
        <dbReference type="EMBL" id="EJU24662.1"/>
    </source>
</evidence>